<reference evidence="5" key="2">
    <citation type="submission" date="2024-04" db="EMBL/GenBank/DDBJ databases">
        <authorList>
            <person name="Chen Y."/>
            <person name="Shah S."/>
            <person name="Dougan E. K."/>
            <person name="Thang M."/>
            <person name="Chan C."/>
        </authorList>
    </citation>
    <scope>NUCLEOTIDE SEQUENCE [LARGE SCALE GENOMIC DNA]</scope>
</reference>
<sequence>MSACEQANCWEMAVHLLSQMWQGPVHPDVIALNSALSACASANRWEVAMQLGSHAWSKSIRLNLISYNSLISALSVGQDFVNRWDLEVFQQMHRETVAPDVITYNALLGACTRRADWSSALLWLREVEEAGLQPDLVTYGTVLAVLDQAQQWQRALELLGELPRRGIQASCAAINSAMACCERQSLWQEALALFNPVAADLRSFNTALRALGRGSWRSVLRLLSAMAPHISPDCKSYLAISDALVKSQQVGRTGGTGALVGL</sequence>
<dbReference type="PANTHER" id="PTHR47447:SF17">
    <property type="entry name" value="OS12G0638900 PROTEIN"/>
    <property type="match status" value="1"/>
</dbReference>
<organism evidence="4">
    <name type="scientific">Cladocopium goreaui</name>
    <dbReference type="NCBI Taxonomy" id="2562237"/>
    <lineage>
        <taxon>Eukaryota</taxon>
        <taxon>Sar</taxon>
        <taxon>Alveolata</taxon>
        <taxon>Dinophyceae</taxon>
        <taxon>Suessiales</taxon>
        <taxon>Symbiodiniaceae</taxon>
        <taxon>Cladocopium</taxon>
    </lineage>
</organism>
<protein>
    <submittedName>
        <fullName evidence="6">Pentatricopeptide repeat-containing protein GUN1, chloroplastic (Pentatricopeptide repeat-containing protein At2g31400) (Protein GENOMES UNCOUPLED 1)</fullName>
    </submittedName>
</protein>
<dbReference type="EMBL" id="CAMXCT010006756">
    <property type="protein sequence ID" value="CAI4019559.1"/>
    <property type="molecule type" value="Genomic_DNA"/>
</dbReference>
<reference evidence="4" key="1">
    <citation type="submission" date="2022-10" db="EMBL/GenBank/DDBJ databases">
        <authorList>
            <person name="Chen Y."/>
            <person name="Dougan E. K."/>
            <person name="Chan C."/>
            <person name="Rhodes N."/>
            <person name="Thang M."/>
        </authorList>
    </citation>
    <scope>NUCLEOTIDE SEQUENCE</scope>
</reference>
<feature type="domain" description="PROP1-like PPR" evidence="3">
    <location>
        <begin position="32"/>
        <end position="168"/>
    </location>
</feature>
<evidence type="ECO:0000256" key="2">
    <source>
        <dbReference type="PROSITE-ProRule" id="PRU00708"/>
    </source>
</evidence>
<dbReference type="AlphaFoldDB" id="A0A9P1GR68"/>
<comment type="caution">
    <text evidence="4">The sequence shown here is derived from an EMBL/GenBank/DDBJ whole genome shotgun (WGS) entry which is preliminary data.</text>
</comment>
<evidence type="ECO:0000313" key="4">
    <source>
        <dbReference type="EMBL" id="CAI4019559.1"/>
    </source>
</evidence>
<name>A0A9P1GR68_9DINO</name>
<dbReference type="EMBL" id="CAMXCT020006756">
    <property type="protein sequence ID" value="CAL1172934.1"/>
    <property type="molecule type" value="Genomic_DNA"/>
</dbReference>
<dbReference type="Proteomes" id="UP001152797">
    <property type="component" value="Unassembled WGS sequence"/>
</dbReference>
<gene>
    <name evidence="4" type="ORF">C1SCF055_LOCUS44053</name>
</gene>
<dbReference type="InterPro" id="IPR033443">
    <property type="entry name" value="PROP1-like_PPR_dom"/>
</dbReference>
<dbReference type="Pfam" id="PF17177">
    <property type="entry name" value="PPR_long"/>
    <property type="match status" value="1"/>
</dbReference>
<keyword evidence="1" id="KW-0677">Repeat</keyword>
<proteinExistence type="predicted"/>
<evidence type="ECO:0000313" key="5">
    <source>
        <dbReference type="EMBL" id="CAL1172934.1"/>
    </source>
</evidence>
<dbReference type="InterPro" id="IPR011990">
    <property type="entry name" value="TPR-like_helical_dom_sf"/>
</dbReference>
<dbReference type="PROSITE" id="PS51375">
    <property type="entry name" value="PPR"/>
    <property type="match status" value="2"/>
</dbReference>
<dbReference type="NCBIfam" id="TIGR00756">
    <property type="entry name" value="PPR"/>
    <property type="match status" value="1"/>
</dbReference>
<accession>A0A9P1GR68</accession>
<dbReference type="PANTHER" id="PTHR47447">
    <property type="entry name" value="OS03G0856100 PROTEIN"/>
    <property type="match status" value="1"/>
</dbReference>
<evidence type="ECO:0000313" key="6">
    <source>
        <dbReference type="EMBL" id="CAL4806871.1"/>
    </source>
</evidence>
<dbReference type="EMBL" id="CAMXCT030006756">
    <property type="protein sequence ID" value="CAL4806871.1"/>
    <property type="molecule type" value="Genomic_DNA"/>
</dbReference>
<feature type="repeat" description="PPR" evidence="2">
    <location>
        <begin position="100"/>
        <end position="134"/>
    </location>
</feature>
<evidence type="ECO:0000256" key="1">
    <source>
        <dbReference type="ARBA" id="ARBA00022737"/>
    </source>
</evidence>
<dbReference type="Gene3D" id="1.25.40.10">
    <property type="entry name" value="Tetratricopeptide repeat domain"/>
    <property type="match status" value="2"/>
</dbReference>
<evidence type="ECO:0000259" key="3">
    <source>
        <dbReference type="Pfam" id="PF17177"/>
    </source>
</evidence>
<feature type="repeat" description="PPR" evidence="2">
    <location>
        <begin position="135"/>
        <end position="169"/>
    </location>
</feature>
<dbReference type="OrthoDB" id="425026at2759"/>
<evidence type="ECO:0000313" key="7">
    <source>
        <dbReference type="Proteomes" id="UP001152797"/>
    </source>
</evidence>
<dbReference type="InterPro" id="IPR002885">
    <property type="entry name" value="PPR_rpt"/>
</dbReference>
<keyword evidence="7" id="KW-1185">Reference proteome</keyword>